<name>A0A8D8ZDM8_9HEMI</name>
<accession>A0A8D8ZDM8</accession>
<keyword evidence="1" id="KW-0732">Signal</keyword>
<dbReference type="InterPro" id="IPR045860">
    <property type="entry name" value="Snake_toxin-like_sf"/>
</dbReference>
<feature type="signal peptide" evidence="1">
    <location>
        <begin position="1"/>
        <end position="21"/>
    </location>
</feature>
<sequence>MGFTFPVYLISLILLVREVFCLRCYLCNSYDQQHRQGGWNETCNRLTPWKQLEQCPKLGTHCFTICSIDSRRNQRYIRRGCTSQKNLCSKFQNPVKKGLQVECNVCSYDNCNHLNACEPEWEDHELDYATGKIIYRL</sequence>
<evidence type="ECO:0000256" key="1">
    <source>
        <dbReference type="SAM" id="SignalP"/>
    </source>
</evidence>
<feature type="chain" id="PRO_5034009200" description="Protein quiver" evidence="1">
    <location>
        <begin position="22"/>
        <end position="137"/>
    </location>
</feature>
<protein>
    <recommendedName>
        <fullName evidence="3">Protein quiver</fullName>
    </recommendedName>
</protein>
<evidence type="ECO:0008006" key="3">
    <source>
        <dbReference type="Google" id="ProtNLM"/>
    </source>
</evidence>
<reference evidence="2" key="1">
    <citation type="submission" date="2021-05" db="EMBL/GenBank/DDBJ databases">
        <authorList>
            <person name="Alioto T."/>
            <person name="Alioto T."/>
            <person name="Gomez Garrido J."/>
        </authorList>
    </citation>
    <scope>NUCLEOTIDE SEQUENCE</scope>
</reference>
<proteinExistence type="predicted"/>
<dbReference type="SUPFAM" id="SSF57302">
    <property type="entry name" value="Snake toxin-like"/>
    <property type="match status" value="1"/>
</dbReference>
<dbReference type="EMBL" id="HBUF01482471">
    <property type="protein sequence ID" value="CAG6745044.1"/>
    <property type="molecule type" value="Transcribed_RNA"/>
</dbReference>
<dbReference type="AlphaFoldDB" id="A0A8D8ZDM8"/>
<evidence type="ECO:0000313" key="2">
    <source>
        <dbReference type="EMBL" id="CAG6745044.1"/>
    </source>
</evidence>
<organism evidence="2">
    <name type="scientific">Cacopsylla melanoneura</name>
    <dbReference type="NCBI Taxonomy" id="428564"/>
    <lineage>
        <taxon>Eukaryota</taxon>
        <taxon>Metazoa</taxon>
        <taxon>Ecdysozoa</taxon>
        <taxon>Arthropoda</taxon>
        <taxon>Hexapoda</taxon>
        <taxon>Insecta</taxon>
        <taxon>Pterygota</taxon>
        <taxon>Neoptera</taxon>
        <taxon>Paraneoptera</taxon>
        <taxon>Hemiptera</taxon>
        <taxon>Sternorrhyncha</taxon>
        <taxon>Psylloidea</taxon>
        <taxon>Psyllidae</taxon>
        <taxon>Psyllinae</taxon>
        <taxon>Cacopsylla</taxon>
    </lineage>
</organism>